<organism evidence="2">
    <name type="scientific">Arundo donax</name>
    <name type="common">Giant reed</name>
    <name type="synonym">Donax arundinaceus</name>
    <dbReference type="NCBI Taxonomy" id="35708"/>
    <lineage>
        <taxon>Eukaryota</taxon>
        <taxon>Viridiplantae</taxon>
        <taxon>Streptophyta</taxon>
        <taxon>Embryophyta</taxon>
        <taxon>Tracheophyta</taxon>
        <taxon>Spermatophyta</taxon>
        <taxon>Magnoliopsida</taxon>
        <taxon>Liliopsida</taxon>
        <taxon>Poales</taxon>
        <taxon>Poaceae</taxon>
        <taxon>PACMAD clade</taxon>
        <taxon>Arundinoideae</taxon>
        <taxon>Arundineae</taxon>
        <taxon>Arundo</taxon>
    </lineage>
</organism>
<feature type="region of interest" description="Disordered" evidence="1">
    <location>
        <begin position="1"/>
        <end position="30"/>
    </location>
</feature>
<sequence>MGSFAALQSSVARDSSPDSPASPEVAVAEHEARRRALGLLAAAAATLPRRGEGARGETRRGARATPASGIIGRGRWEWHRA</sequence>
<accession>A0A0A9F3I0</accession>
<dbReference type="EMBL" id="GBRH01192127">
    <property type="protein sequence ID" value="JAE05769.1"/>
    <property type="molecule type" value="Transcribed_RNA"/>
</dbReference>
<evidence type="ECO:0000313" key="2">
    <source>
        <dbReference type="EMBL" id="JAE05769.1"/>
    </source>
</evidence>
<evidence type="ECO:0000256" key="1">
    <source>
        <dbReference type="SAM" id="MobiDB-lite"/>
    </source>
</evidence>
<feature type="compositionally biased region" description="Low complexity" evidence="1">
    <location>
        <begin position="9"/>
        <end position="26"/>
    </location>
</feature>
<name>A0A0A9F3I0_ARUDO</name>
<protein>
    <submittedName>
        <fullName evidence="2">Uncharacterized protein</fullName>
    </submittedName>
</protein>
<proteinExistence type="predicted"/>
<dbReference type="AlphaFoldDB" id="A0A0A9F3I0"/>
<reference evidence="2" key="2">
    <citation type="journal article" date="2015" name="Data Brief">
        <title>Shoot transcriptome of the giant reed, Arundo donax.</title>
        <authorList>
            <person name="Barrero R.A."/>
            <person name="Guerrero F.D."/>
            <person name="Moolhuijzen P."/>
            <person name="Goolsby J.A."/>
            <person name="Tidwell J."/>
            <person name="Bellgard S.E."/>
            <person name="Bellgard M.I."/>
        </authorList>
    </citation>
    <scope>NUCLEOTIDE SEQUENCE</scope>
    <source>
        <tissue evidence="2">Shoot tissue taken approximately 20 cm above the soil surface</tissue>
    </source>
</reference>
<reference evidence="2" key="1">
    <citation type="submission" date="2014-09" db="EMBL/GenBank/DDBJ databases">
        <authorList>
            <person name="Magalhaes I.L.F."/>
            <person name="Oliveira U."/>
            <person name="Santos F.R."/>
            <person name="Vidigal T.H.D.A."/>
            <person name="Brescovit A.D."/>
            <person name="Santos A.J."/>
        </authorList>
    </citation>
    <scope>NUCLEOTIDE SEQUENCE</scope>
    <source>
        <tissue evidence="2">Shoot tissue taken approximately 20 cm above the soil surface</tissue>
    </source>
</reference>
<feature type="compositionally biased region" description="Basic and acidic residues" evidence="1">
    <location>
        <begin position="49"/>
        <end position="60"/>
    </location>
</feature>
<feature type="region of interest" description="Disordered" evidence="1">
    <location>
        <begin position="48"/>
        <end position="81"/>
    </location>
</feature>